<dbReference type="InParanoid" id="A0A165Q7L3"/>
<proteinExistence type="predicted"/>
<gene>
    <name evidence="1" type="ORF">EXIGLDRAFT_759084</name>
</gene>
<name>A0A165Q7L3_EXIGL</name>
<evidence type="ECO:0000313" key="2">
    <source>
        <dbReference type="Proteomes" id="UP000077266"/>
    </source>
</evidence>
<sequence>MPPHPIWPKRTLWGTIRHYWFHYVRLPWGDVVAQFVRLEICPHPWRLAMTLLWPIPWHLPLEPHPSVAELLADPDYIERRKETDVNYTLLRQLWPFIWRDTPLRTLYRIYDCVVTNDDNEMMEEGHYWFHIQPHWRVHDIPDPKDPDPQRYALLAAIAESLASAFNRKIKLGLRRGIHQFHKPWLIGSFHDDPNPPYESAPPWTASVGPVEETLCLVPPRPVVPTNPFHKRNMFAGVQQLGNI</sequence>
<dbReference type="EMBL" id="KV425884">
    <property type="protein sequence ID" value="KZW03203.1"/>
    <property type="molecule type" value="Genomic_DNA"/>
</dbReference>
<reference evidence="1 2" key="1">
    <citation type="journal article" date="2016" name="Mol. Biol. Evol.">
        <title>Comparative Genomics of Early-Diverging Mushroom-Forming Fungi Provides Insights into the Origins of Lignocellulose Decay Capabilities.</title>
        <authorList>
            <person name="Nagy L.G."/>
            <person name="Riley R."/>
            <person name="Tritt A."/>
            <person name="Adam C."/>
            <person name="Daum C."/>
            <person name="Floudas D."/>
            <person name="Sun H."/>
            <person name="Yadav J.S."/>
            <person name="Pangilinan J."/>
            <person name="Larsson K.H."/>
            <person name="Matsuura K."/>
            <person name="Barry K."/>
            <person name="Labutti K."/>
            <person name="Kuo R."/>
            <person name="Ohm R.A."/>
            <person name="Bhattacharya S.S."/>
            <person name="Shirouzu T."/>
            <person name="Yoshinaga Y."/>
            <person name="Martin F.M."/>
            <person name="Grigoriev I.V."/>
            <person name="Hibbett D.S."/>
        </authorList>
    </citation>
    <scope>NUCLEOTIDE SEQUENCE [LARGE SCALE GENOMIC DNA]</scope>
    <source>
        <strain evidence="1 2">HHB12029</strain>
    </source>
</reference>
<evidence type="ECO:0000313" key="1">
    <source>
        <dbReference type="EMBL" id="KZW03203.1"/>
    </source>
</evidence>
<dbReference type="AlphaFoldDB" id="A0A165Q7L3"/>
<dbReference type="Proteomes" id="UP000077266">
    <property type="component" value="Unassembled WGS sequence"/>
</dbReference>
<organism evidence="1 2">
    <name type="scientific">Exidia glandulosa HHB12029</name>
    <dbReference type="NCBI Taxonomy" id="1314781"/>
    <lineage>
        <taxon>Eukaryota</taxon>
        <taxon>Fungi</taxon>
        <taxon>Dikarya</taxon>
        <taxon>Basidiomycota</taxon>
        <taxon>Agaricomycotina</taxon>
        <taxon>Agaricomycetes</taxon>
        <taxon>Auriculariales</taxon>
        <taxon>Exidiaceae</taxon>
        <taxon>Exidia</taxon>
    </lineage>
</organism>
<dbReference type="OrthoDB" id="5422293at2759"/>
<protein>
    <submittedName>
        <fullName evidence="1">Uncharacterized protein</fullName>
    </submittedName>
</protein>
<accession>A0A165Q7L3</accession>
<keyword evidence="2" id="KW-1185">Reference proteome</keyword>